<accession>A0ABR8Z8V5</accession>
<keyword evidence="2" id="KW-1185">Reference proteome</keyword>
<dbReference type="RefSeq" id="WP_191735108.1">
    <property type="nucleotide sequence ID" value="NZ_JACYFS010000001.1"/>
</dbReference>
<proteinExistence type="predicted"/>
<dbReference type="Proteomes" id="UP000637299">
    <property type="component" value="Unassembled WGS sequence"/>
</dbReference>
<evidence type="ECO:0000313" key="2">
    <source>
        <dbReference type="Proteomes" id="UP000637299"/>
    </source>
</evidence>
<sequence>MKFIFLLLFCPCALFFGQTVKVLDAENGKPISSARIIMKDQIVYTNDDGLASLNPEEKDYEISAFGYKKEKFKNFSSIIRLKRHYNEIKEVKIIPVDFKSIFKDVLKNYEKRYYSKPSLYDVVIKQKNFDNNKLHLMVVSEAKLWSKNNAHDLSERMYINSELQMQLNKIKYLKKNVSDSIFLGNTNDFMHPFTNDIFLNSELSRVLTHLDKKKAKFSAKILNDEDGERTISFKIKSFAGNIIEGKFRYDAAKKVITYYQSVYLMENLPLKQKISKDRVIFMQKYGLAVITYDFYSRNGVYIPSFARYEIDDYKMYHQSREHTKRAIREIVFSRFEESDKKGLNPKVDFRKNIWENVEVKSDSQSNVLLSEEEQDFINKN</sequence>
<name>A0ABR8Z8V5_9FLAO</name>
<reference evidence="1 2" key="1">
    <citation type="submission" date="2020-09" db="EMBL/GenBank/DDBJ databases">
        <title>Genome seq and assembly of Chryseobacterium sp.</title>
        <authorList>
            <person name="Chhetri G."/>
        </authorList>
    </citation>
    <scope>NUCLEOTIDE SEQUENCE [LARGE SCALE GENOMIC DNA]</scope>
    <source>
        <strain evidence="1 2">GCR10</strain>
    </source>
</reference>
<comment type="caution">
    <text evidence="1">The sequence shown here is derived from an EMBL/GenBank/DDBJ whole genome shotgun (WGS) entry which is preliminary data.</text>
</comment>
<organism evidence="1 2">
    <name type="scientific">Chryseobacterium caseinilyticum</name>
    <dbReference type="NCBI Taxonomy" id="2771428"/>
    <lineage>
        <taxon>Bacteria</taxon>
        <taxon>Pseudomonadati</taxon>
        <taxon>Bacteroidota</taxon>
        <taxon>Flavobacteriia</taxon>
        <taxon>Flavobacteriales</taxon>
        <taxon>Weeksellaceae</taxon>
        <taxon>Chryseobacterium group</taxon>
        <taxon>Chryseobacterium</taxon>
    </lineage>
</organism>
<evidence type="ECO:0008006" key="3">
    <source>
        <dbReference type="Google" id="ProtNLM"/>
    </source>
</evidence>
<evidence type="ECO:0000313" key="1">
    <source>
        <dbReference type="EMBL" id="MBD8081313.1"/>
    </source>
</evidence>
<gene>
    <name evidence="1" type="ORF">IC610_02625</name>
</gene>
<dbReference type="EMBL" id="JACYFS010000001">
    <property type="protein sequence ID" value="MBD8081313.1"/>
    <property type="molecule type" value="Genomic_DNA"/>
</dbReference>
<protein>
    <recommendedName>
        <fullName evidence="3">Carboxypeptidase-like regulatory domain-containing protein</fullName>
    </recommendedName>
</protein>